<dbReference type="InterPro" id="IPR006943">
    <property type="entry name" value="DUF641_pln"/>
</dbReference>
<organism evidence="3 4">
    <name type="scientific">Salvia divinorum</name>
    <name type="common">Maria pastora</name>
    <name type="synonym">Diviner's sage</name>
    <dbReference type="NCBI Taxonomy" id="28513"/>
    <lineage>
        <taxon>Eukaryota</taxon>
        <taxon>Viridiplantae</taxon>
        <taxon>Streptophyta</taxon>
        <taxon>Embryophyta</taxon>
        <taxon>Tracheophyta</taxon>
        <taxon>Spermatophyta</taxon>
        <taxon>Magnoliopsida</taxon>
        <taxon>eudicotyledons</taxon>
        <taxon>Gunneridae</taxon>
        <taxon>Pentapetalae</taxon>
        <taxon>asterids</taxon>
        <taxon>lamiids</taxon>
        <taxon>Lamiales</taxon>
        <taxon>Lamiaceae</taxon>
        <taxon>Nepetoideae</taxon>
        <taxon>Mentheae</taxon>
        <taxon>Salviinae</taxon>
        <taxon>Salvia</taxon>
        <taxon>Salvia subgen. Calosphace</taxon>
    </lineage>
</organism>
<name>A0ABD1II74_SALDI</name>
<evidence type="ECO:0000259" key="2">
    <source>
        <dbReference type="Pfam" id="PF24994"/>
    </source>
</evidence>
<evidence type="ECO:0000313" key="4">
    <source>
        <dbReference type="Proteomes" id="UP001567538"/>
    </source>
</evidence>
<protein>
    <submittedName>
        <fullName evidence="3">Protein GRAVITROPIC IN THE LIGHT 1-like</fullName>
    </submittedName>
</protein>
<dbReference type="Pfam" id="PF24994">
    <property type="entry name" value="GIL1_IRKI_C"/>
    <property type="match status" value="1"/>
</dbReference>
<comment type="caution">
    <text evidence="3">The sequence shown here is derived from an EMBL/GenBank/DDBJ whole genome shotgun (WGS) entry which is preliminary data.</text>
</comment>
<evidence type="ECO:0000313" key="3">
    <source>
        <dbReference type="EMBL" id="KAL1567248.1"/>
    </source>
</evidence>
<dbReference type="AlphaFoldDB" id="A0ABD1II74"/>
<keyword evidence="4" id="KW-1185">Reference proteome</keyword>
<sequence>MDSVTPRKSRLARTFAKVLHTRAMNKEGCLIVEEERDKAVRESFVAKLFAGLSSIKASYAQLQYAQSPYDADEIQSADQVIVAELKKLSELKQCYLKKELDESSPATALLVAEAQEHSSLLKMYEITTKKLDSQLKLKESEIVFLKEKLVEINGECKLLDKRLNSSREQLLFPVGTELRPSHFVALLRQAVDSVRSFVRLLVHGMESEGWDLDAAAAAIQPGVSFWERNHVCFAFESFVSRELFDGFSDESVSENRRRVFLKSADWKPESKFAGFCRSKYLRVVHPKMEASLLGNLDRWNSETPFMAGFVEMARRLWLLHCLGMALDEEVAIFRVRDGSRFSEVYMESVSDEAFEASSEPLVAFTVVPGFRVASIVVQSQVYLTSSHHQPLV</sequence>
<feature type="domain" description="GIL1/IRKI C-terminal" evidence="2">
    <location>
        <begin position="332"/>
        <end position="382"/>
    </location>
</feature>
<accession>A0ABD1II74</accession>
<dbReference type="EMBL" id="JBEAFC010000002">
    <property type="protein sequence ID" value="KAL1567248.1"/>
    <property type="molecule type" value="Genomic_DNA"/>
</dbReference>
<reference evidence="3 4" key="1">
    <citation type="submission" date="2024-06" db="EMBL/GenBank/DDBJ databases">
        <title>A chromosome level genome sequence of Diviner's sage (Salvia divinorum).</title>
        <authorList>
            <person name="Ford S.A."/>
            <person name="Ro D.-K."/>
            <person name="Ness R.W."/>
            <person name="Phillips M.A."/>
        </authorList>
    </citation>
    <scope>NUCLEOTIDE SEQUENCE [LARGE SCALE GENOMIC DNA]</scope>
    <source>
        <strain evidence="3">SAF-2024a</strain>
        <tissue evidence="3">Leaf</tissue>
    </source>
</reference>
<dbReference type="InterPro" id="IPR056813">
    <property type="entry name" value="GIL1_IRKI_C"/>
</dbReference>
<dbReference type="InterPro" id="IPR040225">
    <property type="entry name" value="GIL1-like"/>
</dbReference>
<dbReference type="Pfam" id="PF04859">
    <property type="entry name" value="DUF641"/>
    <property type="match status" value="1"/>
</dbReference>
<dbReference type="Proteomes" id="UP001567538">
    <property type="component" value="Unassembled WGS sequence"/>
</dbReference>
<gene>
    <name evidence="3" type="ORF">AAHA92_02746</name>
</gene>
<feature type="domain" description="DUF641" evidence="1">
    <location>
        <begin position="38"/>
        <end position="162"/>
    </location>
</feature>
<dbReference type="PANTHER" id="PTHR31161">
    <property type="entry name" value="PROTEIN GRAVITROPIC IN THE LIGHT 1"/>
    <property type="match status" value="1"/>
</dbReference>
<proteinExistence type="predicted"/>
<evidence type="ECO:0000259" key="1">
    <source>
        <dbReference type="Pfam" id="PF04859"/>
    </source>
</evidence>